<comment type="caution">
    <text evidence="3">The sequence shown here is derived from an EMBL/GenBank/DDBJ whole genome shotgun (WGS) entry which is preliminary data.</text>
</comment>
<feature type="region of interest" description="Disordered" evidence="2">
    <location>
        <begin position="256"/>
        <end position="283"/>
    </location>
</feature>
<dbReference type="Proteomes" id="UP001485043">
    <property type="component" value="Unassembled WGS sequence"/>
</dbReference>
<reference evidence="3 4" key="1">
    <citation type="journal article" date="2024" name="Nat. Commun.">
        <title>Phylogenomics reveals the evolutionary origins of lichenization in chlorophyte algae.</title>
        <authorList>
            <person name="Puginier C."/>
            <person name="Libourel C."/>
            <person name="Otte J."/>
            <person name="Skaloud P."/>
            <person name="Haon M."/>
            <person name="Grisel S."/>
            <person name="Petersen M."/>
            <person name="Berrin J.G."/>
            <person name="Delaux P.M."/>
            <person name="Dal Grande F."/>
            <person name="Keller J."/>
        </authorList>
    </citation>
    <scope>NUCLEOTIDE SEQUENCE [LARGE SCALE GENOMIC DNA]</scope>
    <source>
        <strain evidence="3 4">SAG 2523</strain>
    </source>
</reference>
<keyword evidence="1" id="KW-0175">Coiled coil</keyword>
<protein>
    <submittedName>
        <fullName evidence="3">Uncharacterized protein</fullName>
    </submittedName>
</protein>
<feature type="compositionally biased region" description="Polar residues" evidence="2">
    <location>
        <begin position="24"/>
        <end position="34"/>
    </location>
</feature>
<evidence type="ECO:0000256" key="2">
    <source>
        <dbReference type="SAM" id="MobiDB-lite"/>
    </source>
</evidence>
<evidence type="ECO:0000313" key="3">
    <source>
        <dbReference type="EMBL" id="KAK9866390.1"/>
    </source>
</evidence>
<gene>
    <name evidence="3" type="ORF">WJX84_005470</name>
</gene>
<feature type="compositionally biased region" description="Low complexity" evidence="2">
    <location>
        <begin position="54"/>
        <end position="69"/>
    </location>
</feature>
<feature type="region of interest" description="Disordered" evidence="2">
    <location>
        <begin position="490"/>
        <end position="515"/>
    </location>
</feature>
<sequence>MADLDDDEDWALLDSVVDQHLKKQQNAQRNTQDSPPGVATGPAVPLVQDGMPSAHAPGQQQQQQLQAAVPRPPQTAIVERQMGQFPPSRPLQQQPHQPHASTYLAQHSNLSPAPHTHLQQPQQQAPPGLLAEHAELQAKVRQQEEQLRMMQTNMARVETERKGLVERLRMLGQQQQGLGAHSLQQLREELATTIQQLRFKEEEGEDTRRRAADHRDRLRDLETRNTQLEQEVRMGEEQRIQMEAELAAALRDHRDRTAAGPHTSPQPAPTRPSSGGGRQGQKRGFSAAMGAVLQVLQVLLVEAPACRAALWGGNDKEQHPVSSAADPKQPLSVDGQPLSRVRLKGDGTQPAQSAPALPCAAPVLSPAARSEKEVGSGMTAILLALAQQACKAHHAALAMGLLPVWSAVVQAAPPGPPTEHLASIFSTGAMEGLLAVAEGPQGRAACGLAWRLLKLASTLTLHPQGGLRAAFQVTPIQEAGPWQHLPLGADLSTSSTARAGDSRLQSRPDVAQGSGHGDVWQLRLVVVQEALALLRALLNHPSLGMKAMAALGGSMAGIQEVLTTSGRLMHWPSPTPAQLHADPALPIAGWASALGSSSQPGVAAASANAIVQFAKGLRRRLLQHLNT</sequence>
<dbReference type="AlphaFoldDB" id="A0AAW1TCB9"/>
<feature type="region of interest" description="Disordered" evidence="2">
    <location>
        <begin position="21"/>
        <end position="101"/>
    </location>
</feature>
<proteinExistence type="predicted"/>
<keyword evidence="4" id="KW-1185">Reference proteome</keyword>
<organism evidence="3 4">
    <name type="scientific">Apatococcus fuscideae</name>
    <dbReference type="NCBI Taxonomy" id="2026836"/>
    <lineage>
        <taxon>Eukaryota</taxon>
        <taxon>Viridiplantae</taxon>
        <taxon>Chlorophyta</taxon>
        <taxon>core chlorophytes</taxon>
        <taxon>Trebouxiophyceae</taxon>
        <taxon>Chlorellales</taxon>
        <taxon>Chlorellaceae</taxon>
        <taxon>Apatococcus</taxon>
    </lineage>
</organism>
<accession>A0AAW1TCB9</accession>
<feature type="compositionally biased region" description="Polar residues" evidence="2">
    <location>
        <begin position="90"/>
        <end position="101"/>
    </location>
</feature>
<evidence type="ECO:0000256" key="1">
    <source>
        <dbReference type="SAM" id="Coils"/>
    </source>
</evidence>
<name>A0AAW1TCB9_9CHLO</name>
<feature type="region of interest" description="Disordered" evidence="2">
    <location>
        <begin position="315"/>
        <end position="335"/>
    </location>
</feature>
<dbReference type="EMBL" id="JALJOV010000165">
    <property type="protein sequence ID" value="KAK9866390.1"/>
    <property type="molecule type" value="Genomic_DNA"/>
</dbReference>
<feature type="coiled-coil region" evidence="1">
    <location>
        <begin position="133"/>
        <end position="245"/>
    </location>
</feature>
<evidence type="ECO:0000313" key="4">
    <source>
        <dbReference type="Proteomes" id="UP001485043"/>
    </source>
</evidence>